<evidence type="ECO:0000256" key="8">
    <source>
        <dbReference type="ARBA" id="ARBA00043868"/>
    </source>
</evidence>
<dbReference type="AlphaFoldDB" id="A0A672PBD7"/>
<dbReference type="GO" id="GO:0004817">
    <property type="term" value="F:cysteine-tRNA ligase activity"/>
    <property type="evidence" value="ECO:0007669"/>
    <property type="project" value="UniProtKB-EC"/>
</dbReference>
<keyword evidence="17" id="KW-1185">Reference proteome</keyword>
<dbReference type="Gene3D" id="3.40.50.620">
    <property type="entry name" value="HUPs"/>
    <property type="match status" value="3"/>
</dbReference>
<keyword evidence="4" id="KW-0479">Metal-binding</keyword>
<feature type="domain" description="tRNA synthetases class I catalytic" evidence="15">
    <location>
        <begin position="186"/>
        <end position="284"/>
    </location>
</feature>
<evidence type="ECO:0000313" key="17">
    <source>
        <dbReference type="Proteomes" id="UP000472262"/>
    </source>
</evidence>
<evidence type="ECO:0000256" key="5">
    <source>
        <dbReference type="ARBA" id="ARBA00022741"/>
    </source>
</evidence>
<protein>
    <submittedName>
        <fullName evidence="16">Cysteinyl-tRNA synthetase 2, mitochondrial</fullName>
    </submittedName>
</protein>
<dbReference type="InterPro" id="IPR009080">
    <property type="entry name" value="tRNAsynth_Ia_anticodon-bd"/>
</dbReference>
<evidence type="ECO:0000256" key="13">
    <source>
        <dbReference type="ARBA" id="ARBA00048609"/>
    </source>
</evidence>
<comment type="catalytic activity">
    <reaction evidence="12">
        <text>S-sulfanyl-L-cysteine + L-cysteine = S-disulfanyl-L-cysteine + L-alanine</text>
        <dbReference type="Rhea" id="RHEA:78627"/>
        <dbReference type="ChEBI" id="CHEBI:35235"/>
        <dbReference type="ChEBI" id="CHEBI:57972"/>
        <dbReference type="ChEBI" id="CHEBI:58591"/>
        <dbReference type="ChEBI" id="CHEBI:229465"/>
    </reaction>
    <physiologicalReaction direction="left-to-right" evidence="12">
        <dbReference type="Rhea" id="RHEA:78628"/>
    </physiologicalReaction>
</comment>
<proteinExistence type="inferred from homology"/>
<comment type="function">
    <text evidence="8">Mitochondrial cysteine-specific aminoacyl-tRNA synthetase that catalyzes the ATP-dependent ligation of cysteine to tRNA(Cys).</text>
</comment>
<accession>A0A672PBD7</accession>
<evidence type="ECO:0000256" key="4">
    <source>
        <dbReference type="ARBA" id="ARBA00022723"/>
    </source>
</evidence>
<evidence type="ECO:0000256" key="6">
    <source>
        <dbReference type="ARBA" id="ARBA00022833"/>
    </source>
</evidence>
<feature type="domain" description="tRNA synthetases class I catalytic" evidence="15">
    <location>
        <begin position="46"/>
        <end position="77"/>
    </location>
</feature>
<keyword evidence="7" id="KW-0067">ATP-binding</keyword>
<evidence type="ECO:0000256" key="9">
    <source>
        <dbReference type="ARBA" id="ARBA00045476"/>
    </source>
</evidence>
<dbReference type="GO" id="GO:0005737">
    <property type="term" value="C:cytoplasm"/>
    <property type="evidence" value="ECO:0007669"/>
    <property type="project" value="TreeGrafter"/>
</dbReference>
<dbReference type="Proteomes" id="UP000472262">
    <property type="component" value="Unassembled WGS sequence"/>
</dbReference>
<dbReference type="GO" id="GO:0046872">
    <property type="term" value="F:metal ion binding"/>
    <property type="evidence" value="ECO:0007669"/>
    <property type="project" value="UniProtKB-KW"/>
</dbReference>
<feature type="domain" description="tRNA synthetases class I catalytic" evidence="15">
    <location>
        <begin position="85"/>
        <end position="182"/>
    </location>
</feature>
<keyword evidence="5" id="KW-0547">Nucleotide-binding</keyword>
<evidence type="ECO:0000313" key="16">
    <source>
        <dbReference type="Ensembl" id="ENSSGRP00000060938.1"/>
    </source>
</evidence>
<dbReference type="PANTHER" id="PTHR10890">
    <property type="entry name" value="CYSTEINYL-TRNA SYNTHETASE"/>
    <property type="match status" value="1"/>
</dbReference>
<evidence type="ECO:0000256" key="12">
    <source>
        <dbReference type="ARBA" id="ARBA00047731"/>
    </source>
</evidence>
<sequence length="444" mass="50211">MLYRPTTLPSTGCRMSSNKLHFVGFDTGVKTYNSLTKQKEPLVLAQERIATWYSCGPTVYDHAHLGHACSYVRFDILSLEQNIPPTVLARMHEEEFKRDMQALRVLPPAVYMRVTDNIPQIVAFIEHIIRNGHGYVTSQGASLYFVDKTNLNNVDKFTDSCILGAQDKRDPRDFALWKASKPPGCSVFGSQLDIHSGGIDLAFTHHENEIAQSEAYHQCEKWGNYFLHSMPLVFCVEKMSISLKNYVTIKDFLESYTANEFRLFSLLTRYRSAIDYSDASMNEAYMQGHLLCQPIEEGILWERLSATQSSVRKAPADDFDTPKAVDAIMSLIHHGNCQLQPATKVDGPRCPAVFGAMLSYVREILEVHDSSGVLNNVVEELTGPEIQKRHPQRDRVPLLKACDALRNNLAPLGVHIKVRFLPIRLSAAERLKENSWLLFKHGTL</sequence>
<organism evidence="16 17">
    <name type="scientific">Sinocyclocheilus grahami</name>
    <name type="common">Dianchi golden-line fish</name>
    <name type="synonym">Barbus grahami</name>
    <dbReference type="NCBI Taxonomy" id="75366"/>
    <lineage>
        <taxon>Eukaryota</taxon>
        <taxon>Metazoa</taxon>
        <taxon>Chordata</taxon>
        <taxon>Craniata</taxon>
        <taxon>Vertebrata</taxon>
        <taxon>Euteleostomi</taxon>
        <taxon>Actinopterygii</taxon>
        <taxon>Neopterygii</taxon>
        <taxon>Teleostei</taxon>
        <taxon>Ostariophysi</taxon>
        <taxon>Cypriniformes</taxon>
        <taxon>Cyprinidae</taxon>
        <taxon>Cyprininae</taxon>
        <taxon>Sinocyclocheilus</taxon>
    </lineage>
</organism>
<dbReference type="InterPro" id="IPR032678">
    <property type="entry name" value="tRNA-synt_1_cat_dom"/>
</dbReference>
<reference evidence="16" key="1">
    <citation type="submission" date="2025-08" db="UniProtKB">
        <authorList>
            <consortium name="Ensembl"/>
        </authorList>
    </citation>
    <scope>IDENTIFICATION</scope>
</reference>
<evidence type="ECO:0000256" key="10">
    <source>
        <dbReference type="ARBA" id="ARBA00047499"/>
    </source>
</evidence>
<evidence type="ECO:0000256" key="1">
    <source>
        <dbReference type="ARBA" id="ARBA00001947"/>
    </source>
</evidence>
<comment type="catalytic activity">
    <reaction evidence="10">
        <text>S-disulfanyl-L-cysteine + tRNA(Cys) + ATP = (S)-disulfanyl-L-cysteinyl-tRNA(Cys) + AMP + diphosphate</text>
        <dbReference type="Rhea" id="RHEA:78651"/>
        <dbReference type="Rhea" id="RHEA-COMP:9661"/>
        <dbReference type="Rhea" id="RHEA-COMP:19120"/>
        <dbReference type="ChEBI" id="CHEBI:30616"/>
        <dbReference type="ChEBI" id="CHEBI:33019"/>
        <dbReference type="ChEBI" id="CHEBI:78442"/>
        <dbReference type="ChEBI" id="CHEBI:229465"/>
        <dbReference type="ChEBI" id="CHEBI:229521"/>
        <dbReference type="ChEBI" id="CHEBI:456215"/>
    </reaction>
    <physiologicalReaction direction="left-to-right" evidence="10">
        <dbReference type="Rhea" id="RHEA:78652"/>
    </physiologicalReaction>
</comment>
<comment type="cofactor">
    <cofactor evidence="1">
        <name>Zn(2+)</name>
        <dbReference type="ChEBI" id="CHEBI:29105"/>
    </cofactor>
</comment>
<dbReference type="GO" id="GO:0005524">
    <property type="term" value="F:ATP binding"/>
    <property type="evidence" value="ECO:0007669"/>
    <property type="project" value="UniProtKB-KW"/>
</dbReference>
<reference evidence="16" key="2">
    <citation type="submission" date="2025-09" db="UniProtKB">
        <authorList>
            <consortium name="Ensembl"/>
        </authorList>
    </citation>
    <scope>IDENTIFICATION</scope>
</reference>
<name>A0A672PBD7_SINGR</name>
<dbReference type="PANTHER" id="PTHR10890:SF27">
    <property type="entry name" value="CYSTEINE--TRNA LIGASE, MITOCHONDRIAL-RELATED"/>
    <property type="match status" value="1"/>
</dbReference>
<comment type="similarity">
    <text evidence="2">Belongs to the class-I aminoacyl-tRNA synthetase family.</text>
</comment>
<evidence type="ECO:0000256" key="2">
    <source>
        <dbReference type="ARBA" id="ARBA00005594"/>
    </source>
</evidence>
<evidence type="ECO:0000256" key="14">
    <source>
        <dbReference type="ARBA" id="ARBA00049046"/>
    </source>
</evidence>
<comment type="function">
    <text evidence="9">In addition to its role as an aminoacyl-tRNA synthetase, has also cysteine persulfide synthase activity. Produces reactive persulfide species such as cysteine persulfide (CysSSH) from substrate cysteine and mediate direct incorporation of CysSSH into proteins during translations, resulting in protein persulfides and polysulfides. CysSSHs behave as potent antioxidants and cellular protectants.</text>
</comment>
<comment type="catalytic activity">
    <reaction evidence="14">
        <text>tRNA(Cys) + L-cysteine + ATP = L-cysteinyl-tRNA(Cys) + AMP + diphosphate</text>
        <dbReference type="Rhea" id="RHEA:17773"/>
        <dbReference type="Rhea" id="RHEA-COMP:9661"/>
        <dbReference type="Rhea" id="RHEA-COMP:9679"/>
        <dbReference type="ChEBI" id="CHEBI:30616"/>
        <dbReference type="ChEBI" id="CHEBI:33019"/>
        <dbReference type="ChEBI" id="CHEBI:35235"/>
        <dbReference type="ChEBI" id="CHEBI:78442"/>
        <dbReference type="ChEBI" id="CHEBI:78517"/>
        <dbReference type="ChEBI" id="CHEBI:456215"/>
        <dbReference type="EC" id="6.1.1.16"/>
    </reaction>
    <physiologicalReaction direction="right-to-left" evidence="14">
        <dbReference type="Rhea" id="RHEA:17775"/>
    </physiologicalReaction>
</comment>
<dbReference type="SUPFAM" id="SSF52374">
    <property type="entry name" value="Nucleotidylyl transferase"/>
    <property type="match status" value="1"/>
</dbReference>
<evidence type="ECO:0000259" key="15">
    <source>
        <dbReference type="Pfam" id="PF01406"/>
    </source>
</evidence>
<dbReference type="SUPFAM" id="SSF47323">
    <property type="entry name" value="Anticodon-binding domain of a subclass of class I aminoacyl-tRNA synthetases"/>
    <property type="match status" value="1"/>
</dbReference>
<dbReference type="Ensembl" id="ENSSGRT00000065022.1">
    <property type="protein sequence ID" value="ENSSGRP00000060938.1"/>
    <property type="gene ID" value="ENSSGRG00000031399.1"/>
</dbReference>
<dbReference type="InterPro" id="IPR014729">
    <property type="entry name" value="Rossmann-like_a/b/a_fold"/>
</dbReference>
<evidence type="ECO:0000256" key="11">
    <source>
        <dbReference type="ARBA" id="ARBA00047548"/>
    </source>
</evidence>
<keyword evidence="6" id="KW-0862">Zinc</keyword>
<dbReference type="Pfam" id="PF01406">
    <property type="entry name" value="tRNA-synt_1e"/>
    <property type="match status" value="3"/>
</dbReference>
<comment type="catalytic activity">
    <reaction evidence="13">
        <text>S-sulfanyl-L-cysteine + tRNA(Cys) + ATP = (S)-sulfanyl-L-cysteinyl-tRNA(Cys) + AMP + diphosphate</text>
        <dbReference type="Rhea" id="RHEA:78647"/>
        <dbReference type="Rhea" id="RHEA-COMP:9661"/>
        <dbReference type="Rhea" id="RHEA-COMP:19119"/>
        <dbReference type="ChEBI" id="CHEBI:30616"/>
        <dbReference type="ChEBI" id="CHEBI:33019"/>
        <dbReference type="ChEBI" id="CHEBI:58591"/>
        <dbReference type="ChEBI" id="CHEBI:78442"/>
        <dbReference type="ChEBI" id="CHEBI:229520"/>
        <dbReference type="ChEBI" id="CHEBI:456215"/>
    </reaction>
    <physiologicalReaction direction="left-to-right" evidence="13">
        <dbReference type="Rhea" id="RHEA:78648"/>
    </physiologicalReaction>
</comment>
<evidence type="ECO:0000256" key="7">
    <source>
        <dbReference type="ARBA" id="ARBA00022840"/>
    </source>
</evidence>
<comment type="catalytic activity">
    <reaction evidence="11">
        <text>2 L-cysteine = S-sulfanyl-L-cysteine + L-alanine</text>
        <dbReference type="Rhea" id="RHEA:78543"/>
        <dbReference type="ChEBI" id="CHEBI:35235"/>
        <dbReference type="ChEBI" id="CHEBI:57972"/>
        <dbReference type="ChEBI" id="CHEBI:58591"/>
    </reaction>
    <physiologicalReaction direction="left-to-right" evidence="11">
        <dbReference type="Rhea" id="RHEA:78544"/>
    </physiologicalReaction>
</comment>
<keyword evidence="3" id="KW-0436">Ligase</keyword>
<evidence type="ECO:0000256" key="3">
    <source>
        <dbReference type="ARBA" id="ARBA00022598"/>
    </source>
</evidence>
<dbReference type="InterPro" id="IPR024909">
    <property type="entry name" value="Cys-tRNA/MSH_ligase"/>
</dbReference>
<dbReference type="GO" id="GO:0006423">
    <property type="term" value="P:cysteinyl-tRNA aminoacylation"/>
    <property type="evidence" value="ECO:0007669"/>
    <property type="project" value="TreeGrafter"/>
</dbReference>